<dbReference type="InterPro" id="IPR029479">
    <property type="entry name" value="Nitroreductase"/>
</dbReference>
<dbReference type="SUPFAM" id="SSF53901">
    <property type="entry name" value="Thiolase-like"/>
    <property type="match status" value="3"/>
</dbReference>
<keyword evidence="7" id="KW-0808">Transferase</keyword>
<sequence>MDQHQAAETVVRIVGGVLPAGSDLSLDTPLRDYGLASLAVTRLTVELQAELGVRVGTDWLAGGADTRWLIERVTGLLAEADTPAVRPTPAPSQPDQANRHEPFPLTPVQQAYLVGRDPDLAADPVGCRHYREFAVPALDGERMAAAWRRTVAHHDMLRMELDELGRQLIAPRPADDAVPVHRLTDVDPAEFEQHLLAVRRRLTAPESDGPPHRVEVSLGPGDSGVVHLDIDGMLTDGHGLAVLLEDWWQCYRDPRYEPAEAAVTVREAVLALHARRRGPEHRADLEYWLERLAGRTDAPPAAAAGSPAECPGGHPRRSLAAALTPAQWSALRTRAAALGVSPTALVLAAFVEVMTAPAPGRPFALVLTTSDRVRLPHGTDRLVGPFTSTAVLPVVPEPEYSFDEWAQALHRELWRDLEHGGACGVEVLRELRAREHGAEPPALPVVFTSLLDTGTGGTDGLTRHLLHATSRTSGIGLDHQMWEADGALHYRWDVADGLLAPGAADTLFTGLGNTLRELAAPGTDDHELRPLNQLQQAYYVARAQGRTPWDGCQVYHAFEVDELDTGRLEDAWHALTERYECLRSHVTRGGELQVRRTAGPRRRIPVIDLSTATPQEESAALDALRDAMAGTAFPLGHWPQSDLRVTRHEHGGATVHCAIDLTIADGRSLHLMLRELMREYAAPTAPAHPAPAGDPPPVPTPEERAACAAYWRERFTGMPAGPVLRAGADRRRSRRSGVLTGWREVRATAERRGLSPDAVLLAVLTEAVATRTEGDFTVPAVRWLPGDEQRRPGEYTGLSWITHGPAGLPLAERAAAHQTQFDRDDASGAAADGLAALRRVVMKERAGRAFALPVVHTGLLELTEHAPPPGVRLGRWMTYTPDVSLDAICVEQGDELHYHWDAVPADFADGDLEAMFAAYRRLLGGLGAALAGGPARGTGPVIRGAGQAERDLVLYRWNDTAVPLPDERPVHLFFEDRARENPDAVALVHSGGTVRYRDLDRTANGIARRLRALGAGPDQVVAVSVRRGPAMIAAVLGVLKAGAAYLPIEPSAPVDRAAAMLADAGARLLLTTSDTERGPAPAGITVAEIDRGIVPCDTPPPPTADADSIAYVIFTSGSTGRPKGVTVAHRSVRNLLHWCWRTFSFGPGDLGLMVTSLGFDLSVFDIFGLLGSGAALYLADERQQKDPELLLDLLLEQPITFWNSAPTTLAQLMPLLTDRAAGRPGADDLRLVFLSGDYTPLSLPDELRAVFRRAELVSLGGATEATVWSNYHRVDAVDPAWRSIPYGRPIDNSRYYILDESLEPCPVGVEGELFIAGNCLAVGYHNRPELTAERFLADPFVAESSQRMYRTGDRAAFGPDGVITFLGRADTQVKIRGHRVELGEIEHRLRSHPGVKEAVIQVRTDSAGDQKVVGYLIPDGAAPSVPELRGYAARALPDYMVPNHLIFLTALPATANGKLDRAALPWPPPAQAEQGATPAGAGQGTTPADAAAPADAAVRADAARLTEEITAIVTGLLDGQPIDPDQDLWDQGATSFTVVRISQALQKRHRVRIPVSVLLDSPTVAGIARALAGQPTGQPTGQLAVPAQPLAVPATDAPSATDADSAVEASSAADARPAAPEPVDLLSPEQQAAFKAARWNLRADTPAEPALPLPIPEDSPGWFTARATRRTFTRGPLPVAALAALLARLRVSTVDGRERRAYPSAGDTYAVQTYLHVRPGGVEQLAAGIHYYDPYGHRLRLVNPEPAVDRSAHFFYNRPVFDHAAFEIYLIGQTRGIEPLYGPDAERFLLLEAGYLGQNLMAAQQETGVGLCPIGSLAFDAVRAELRLDEGHRFLHAFLGGGLADRMPDPEGRPARLPAHLQKSDQHQTDSDRVDPHRADPRSGAAVIGLAGSYPDAATPDELWRNLVAGRRSIGVPPAARAAETGAIPGGYLADIDGFDRAFFRLSPAEARSLDPQLRLLLQSVLQCLEDAGHTPESLRRAAPRTGVFIATMWNDHQHVGAREWERTGRAEVSGVASDLPNRISHAFGFRGPSLAVNTSCSSSLTALHLAVESLERGECDAAVVGAANLIAHPYHTAVLDGFGLVVQHGVRGAFDAAASGWSPGEGVGALLLRRADDARRDGDHVHGVVEGTWVDFAGNSDQFGAPDVSAMYDSMARVLRRAGVAADDISYVECAATGAALADAAEIEALGRLFQDRAEDPVPVGTLKAGIGHLEAASGLAQLTKALLQLRHRRIAPTPVADRLSPLIDWDGIPLLLADRARDWRESSGAPLRTLVNAVGATGSLAHAVLRSATADDLRPAGQAASDGPLLAVLSGRSKDELRSAAEQLAEYLVAADPDPADLAFTLQTGRTPHTHRLAAACADLASLRAELAAYLTGRPPVPPADEAAVRWLAGEDVDWAARWSRPARRIPLPARRFPAARLQPGREQPAPDAVAAQDHPADEETARRLVEVFAEVSGLPADRLDPRTPLEELGLTSYLVARLTARLRDDFGTVPTTLFFEHRDLAGIARAVARRSAVQPAVAAPPDPRPEAPRDTGVAVIGLAGRYPGSPTPDALWEHLTAGRDLVTALPADRRRGRAGEELMWGGFLDHVDRFDPLLFGIAPKDADLMDPQERLLLEVVWETLEDAGYPRERLRRAHDRMVGVFVGSMHNEYPYFGVERSLAGRPVATGGTPAGIANRVSYALDAHGPSLTVDTMCSSSLTAVHLAVRSLQAGECRLALAAGVNLSLHPNKYLQQRDLGMTSTDHRCRGFGAGGDGFVPGEGVGAVLLKPLAAARADGDRILGVIKGTAVNHGGRTNGYTVPDPAAQGRVVAEALRVAGVAAQTVGYLEAHGTGTALGDPVEIAGLCAGYGELPAGSVALGTVKSNIGHLEAAAGIAGLTKVLLQLRHRRLVPSLHTEELNPGIDWAASPFRVQRSVADWPSPGAGLPRRAGLSSFGAGGANAHLVVEEYLPAAHQEQSSEGAAGADDGRPRLVALSARTDQALRTLAGRLAAYLHAGGPAAGTLADLAYTTQIGREALPERLALVVRSLPELADRLDEFAGGGTEELRGRATGPAWFTGAPDPADPGGSEPEEIGRRWVTGTAWDWAAWHRGEARRMVPLPWYPFDRRRCWLPQDGPDRVGATPDAAQGAGTSSVLPEASVVAPEPLGVPMRERLWTPAVRPDAVGVPGTGLVLVLAGPGSGELAAQVAAALEGERTRVVHETADGFERVDLAGVGGMLDLTDLWRPDDGQGPWQARVALLQDLIRAGHGPLRLLQVTSGLQDAPGVRPSLAGARVAGFVRMLGAEYPRIRATHLDTDRPSEADLVAEWAAADAPAEVCHRDGRRLVPGWTTIAAPAAPALQADPRRVYLVTGGTRGLGALAARHLAERGARRVVLTGLRGLPPRERWDGTALGPESAEAIRTVRELERDGVRVMLFAGRLSERSRLAAFLAEVRGDLGPIGGVVHCAGVGTRGPAAFALKSLEGVREVLEPKAEGLETLAELVAGDRPDFFVVFSSVSAALPHLAAGVSEYAAANANADFLARHWSRLGHGRFRAVQWPAWSQSGSAGPAALDACVRAGVGTLTDAQGLAVLDWAATADGPAVVLPAPGALPASRTEVPRTVPVATESEPAPVVAGPSQVPAVPGGAGRADAPAVTVEEVPGWLAEVFEEVVGIPSADLEPAASFAELGVESVMLAELVVRIEQRTGRPLEPTVLLEHPTPGELARRLAADGAVATGAQVAGARVVAAPLGDAVVGGTASGSPAVGTAPGDGGTVERPGQPQPLTAAGTGAIAVIGMACRFPGAPDVAAFWEQLTAGRDAVTEVPPGRWDTARLYRAEPVPGHSVGRWGGFLDGIEEFDPDYFGMTEQEATALDPALRLFLEGTETALRDAGYLDAELAGRPVGVFAGARMSGYRRRVGVHARSLGLGGAQNFIAAQVSHHYDLHGPAMVVDSACSSALVAVQLACRSLLAGESELAVAGAVEVLLDEEPYLEFSAARALSPSGRCRTFDERADGFVPGEGCGVLLLKRLDAAVRDGDVVHAVIDAVAVNNDGRTMGLTTPNPKAQSALVRRALAEAGLRASEIGMVEAHGTGTVIGDPIELRALTEAFRDQTDGSGGCVIGSVKSNIGHLLSAAGIAGLIKAVLAVRHGTIPPTVGCERPNPRFDLGSSPFRVTAEPVGWPDRGRRVAGVSAFGLGGTNAHAIVGEFRPEWHDRYRPVRKALPAPEFKRRRHWLDRPDAPPTGPETPPAPVPEPPAPRVVSILDLRFADDTASTARRHG</sequence>
<dbReference type="Pfam" id="PF00501">
    <property type="entry name" value="AMP-binding"/>
    <property type="match status" value="1"/>
</dbReference>
<dbReference type="EMBL" id="BAAATR010000035">
    <property type="protein sequence ID" value="GAA2267733.1"/>
    <property type="molecule type" value="Genomic_DNA"/>
</dbReference>
<dbReference type="InterPro" id="IPR023213">
    <property type="entry name" value="CAT-like_dom_sf"/>
</dbReference>
<dbReference type="Pfam" id="PF08659">
    <property type="entry name" value="KR"/>
    <property type="match status" value="1"/>
</dbReference>
<dbReference type="PROSITE" id="PS50075">
    <property type="entry name" value="CARRIER"/>
    <property type="match status" value="4"/>
</dbReference>
<dbReference type="SUPFAM" id="SSF55469">
    <property type="entry name" value="FMN-dependent nitroreductase-like"/>
    <property type="match status" value="1"/>
</dbReference>
<feature type="region of interest" description="Disordered" evidence="10">
    <location>
        <begin position="3744"/>
        <end position="3769"/>
    </location>
</feature>
<dbReference type="InterPro" id="IPR014031">
    <property type="entry name" value="Ketoacyl_synth_C"/>
</dbReference>
<dbReference type="SUPFAM" id="SSF47336">
    <property type="entry name" value="ACP-like"/>
    <property type="match status" value="4"/>
</dbReference>
<dbReference type="InterPro" id="IPR054514">
    <property type="entry name" value="RhiE-like_linker"/>
</dbReference>
<dbReference type="InterPro" id="IPR009081">
    <property type="entry name" value="PP-bd_ACP"/>
</dbReference>
<dbReference type="CDD" id="cd00833">
    <property type="entry name" value="PKS"/>
    <property type="match status" value="3"/>
</dbReference>
<proteinExistence type="predicted"/>
<feature type="domain" description="Ketosynthase family 3 (KS3)" evidence="12">
    <location>
        <begin position="3775"/>
        <end position="4193"/>
    </location>
</feature>
<dbReference type="Pfam" id="PF22336">
    <property type="entry name" value="RhiE-like_linker"/>
    <property type="match status" value="2"/>
</dbReference>
<feature type="region of interest" description="Disordered" evidence="10">
    <location>
        <begin position="3049"/>
        <end position="3077"/>
    </location>
</feature>
<dbReference type="CDD" id="cd05930">
    <property type="entry name" value="A_NRPS"/>
    <property type="match status" value="1"/>
</dbReference>
<dbReference type="InterPro" id="IPR010071">
    <property type="entry name" value="AA_adenyl_dom"/>
</dbReference>
<comment type="caution">
    <text evidence="13">The sequence shown here is derived from an EMBL/GenBank/DDBJ whole genome shotgun (WGS) entry which is preliminary data.</text>
</comment>
<evidence type="ECO:0000256" key="5">
    <source>
        <dbReference type="ARBA" id="ARBA00022490"/>
    </source>
</evidence>
<evidence type="ECO:0000259" key="11">
    <source>
        <dbReference type="PROSITE" id="PS50075"/>
    </source>
</evidence>
<dbReference type="Gene3D" id="3.40.47.10">
    <property type="match status" value="3"/>
</dbReference>
<dbReference type="Gene3D" id="3.40.50.720">
    <property type="entry name" value="NAD(P)-binding Rossmann-like Domain"/>
    <property type="match status" value="1"/>
</dbReference>
<dbReference type="PROSITE" id="PS00455">
    <property type="entry name" value="AMP_BINDING"/>
    <property type="match status" value="1"/>
</dbReference>
<dbReference type="SMART" id="SM00823">
    <property type="entry name" value="PKS_PP"/>
    <property type="match status" value="4"/>
</dbReference>
<dbReference type="InterPro" id="IPR013968">
    <property type="entry name" value="PKS_KR"/>
</dbReference>
<evidence type="ECO:0000313" key="14">
    <source>
        <dbReference type="Proteomes" id="UP001500305"/>
    </source>
</evidence>
<dbReference type="SUPFAM" id="SSF51735">
    <property type="entry name" value="NAD(P)-binding Rossmann-fold domains"/>
    <property type="match status" value="2"/>
</dbReference>
<dbReference type="Pfam" id="PF00881">
    <property type="entry name" value="Nitroreductase"/>
    <property type="match status" value="1"/>
</dbReference>
<comment type="cofactor">
    <cofactor evidence="1">
        <name>pantetheine 4'-phosphate</name>
        <dbReference type="ChEBI" id="CHEBI:47942"/>
    </cofactor>
</comment>
<feature type="compositionally biased region" description="Pro residues" evidence="10">
    <location>
        <begin position="4226"/>
        <end position="4244"/>
    </location>
</feature>
<comment type="subcellular location">
    <subcellularLocation>
        <location evidence="2">Cytoplasm</location>
    </subcellularLocation>
</comment>
<dbReference type="Pfam" id="PF13193">
    <property type="entry name" value="AMP-binding_C"/>
    <property type="match status" value="1"/>
</dbReference>
<dbReference type="Gene3D" id="3.30.559.30">
    <property type="entry name" value="Nonribosomal peptide synthetase, condensation domain"/>
    <property type="match status" value="2"/>
</dbReference>
<evidence type="ECO:0000256" key="6">
    <source>
        <dbReference type="ARBA" id="ARBA00022553"/>
    </source>
</evidence>
<feature type="region of interest" description="Disordered" evidence="10">
    <location>
        <begin position="1460"/>
        <end position="1491"/>
    </location>
</feature>
<dbReference type="RefSeq" id="WP_344639766.1">
    <property type="nucleotide sequence ID" value="NZ_BAAATR010000035.1"/>
</dbReference>
<name>A0ABN3ES02_9ACTN</name>
<dbReference type="InterPro" id="IPR001242">
    <property type="entry name" value="Condensation_dom"/>
</dbReference>
<dbReference type="PROSITE" id="PS52004">
    <property type="entry name" value="KS3_2"/>
    <property type="match status" value="3"/>
</dbReference>
<evidence type="ECO:0000256" key="1">
    <source>
        <dbReference type="ARBA" id="ARBA00001957"/>
    </source>
</evidence>
<dbReference type="PROSITE" id="PS00606">
    <property type="entry name" value="KS3_1"/>
    <property type="match status" value="1"/>
</dbReference>
<dbReference type="Pfam" id="PF02801">
    <property type="entry name" value="Ketoacyl-synt_C"/>
    <property type="match status" value="3"/>
</dbReference>
<gene>
    <name evidence="13" type="ORF">GCM10010430_61150</name>
</gene>
<evidence type="ECO:0000256" key="10">
    <source>
        <dbReference type="SAM" id="MobiDB-lite"/>
    </source>
</evidence>
<organism evidence="13 14">
    <name type="scientific">Kitasatospora cystarginea</name>
    <dbReference type="NCBI Taxonomy" id="58350"/>
    <lineage>
        <taxon>Bacteria</taxon>
        <taxon>Bacillati</taxon>
        <taxon>Actinomycetota</taxon>
        <taxon>Actinomycetes</taxon>
        <taxon>Kitasatosporales</taxon>
        <taxon>Streptomycetaceae</taxon>
        <taxon>Kitasatospora</taxon>
    </lineage>
</organism>
<evidence type="ECO:0000256" key="9">
    <source>
        <dbReference type="ARBA" id="ARBA00023315"/>
    </source>
</evidence>
<feature type="region of interest" description="Disordered" evidence="10">
    <location>
        <begin position="81"/>
        <end position="100"/>
    </location>
</feature>
<dbReference type="Gene3D" id="3.30.559.10">
    <property type="entry name" value="Chloramphenicol acetyltransferase-like domain"/>
    <property type="match status" value="2"/>
</dbReference>
<dbReference type="InterPro" id="IPR025110">
    <property type="entry name" value="AMP-bd_C"/>
</dbReference>
<feature type="domain" description="Ketosynthase family 3 (KS3)" evidence="12">
    <location>
        <begin position="1882"/>
        <end position="2293"/>
    </location>
</feature>
<evidence type="ECO:0000256" key="7">
    <source>
        <dbReference type="ARBA" id="ARBA00022679"/>
    </source>
</evidence>
<keyword evidence="8" id="KW-0677">Repeat</keyword>
<feature type="region of interest" description="Disordered" evidence="10">
    <location>
        <begin position="1846"/>
        <end position="1882"/>
    </location>
</feature>
<keyword evidence="5" id="KW-0963">Cytoplasm</keyword>
<dbReference type="SUPFAM" id="SSF56801">
    <property type="entry name" value="Acetyl-CoA synthetase-like"/>
    <property type="match status" value="1"/>
</dbReference>
<dbReference type="Pfam" id="PF00668">
    <property type="entry name" value="Condensation"/>
    <property type="match status" value="1"/>
</dbReference>
<dbReference type="InterPro" id="IPR057326">
    <property type="entry name" value="KR_dom"/>
</dbReference>
<dbReference type="Gene3D" id="3.40.109.10">
    <property type="entry name" value="NADH Oxidase"/>
    <property type="match status" value="1"/>
</dbReference>
<feature type="domain" description="Ketosynthase family 3 (KS3)" evidence="12">
    <location>
        <begin position="2537"/>
        <end position="2953"/>
    </location>
</feature>
<feature type="region of interest" description="Disordered" evidence="10">
    <location>
        <begin position="4216"/>
        <end position="4245"/>
    </location>
</feature>
<protein>
    <recommendedName>
        <fullName evidence="15">Amino acid adenylation domain-containing protein</fullName>
    </recommendedName>
</protein>
<dbReference type="Gene3D" id="3.40.50.980">
    <property type="match status" value="2"/>
</dbReference>
<keyword evidence="14" id="KW-1185">Reference proteome</keyword>
<dbReference type="InterPro" id="IPR036736">
    <property type="entry name" value="ACP-like_sf"/>
</dbReference>
<feature type="compositionally biased region" description="Basic and acidic residues" evidence="10">
    <location>
        <begin position="1862"/>
        <end position="1881"/>
    </location>
</feature>
<keyword evidence="4" id="KW-0596">Phosphopantetheine</keyword>
<feature type="compositionally biased region" description="Low complexity" evidence="10">
    <location>
        <begin position="1471"/>
        <end position="1491"/>
    </location>
</feature>
<dbReference type="Pfam" id="PF00109">
    <property type="entry name" value="ketoacyl-synt"/>
    <property type="match status" value="3"/>
</dbReference>
<feature type="domain" description="Carrier" evidence="11">
    <location>
        <begin position="2442"/>
        <end position="2518"/>
    </location>
</feature>
<dbReference type="CDD" id="cd08953">
    <property type="entry name" value="KR_2_SDR_x"/>
    <property type="match status" value="1"/>
</dbReference>
<dbReference type="InterPro" id="IPR020841">
    <property type="entry name" value="PKS_Beta-ketoAc_synthase_dom"/>
</dbReference>
<feature type="region of interest" description="Disordered" evidence="10">
    <location>
        <begin position="3613"/>
        <end position="3633"/>
    </location>
</feature>
<keyword evidence="6" id="KW-0597">Phosphoprotein</keyword>
<dbReference type="Proteomes" id="UP001500305">
    <property type="component" value="Unassembled WGS sequence"/>
</dbReference>
<dbReference type="SMART" id="SM00822">
    <property type="entry name" value="PKS_KR"/>
    <property type="match status" value="1"/>
</dbReference>
<evidence type="ECO:0000313" key="13">
    <source>
        <dbReference type="EMBL" id="GAA2267733.1"/>
    </source>
</evidence>
<dbReference type="InterPro" id="IPR050091">
    <property type="entry name" value="PKS_NRPS_Biosynth_Enz"/>
</dbReference>
<feature type="domain" description="Carrier" evidence="11">
    <location>
        <begin position="1500"/>
        <end position="1575"/>
    </location>
</feature>
<dbReference type="PROSITE" id="PS00012">
    <property type="entry name" value="PHOSPHOPANTETHEINE"/>
    <property type="match status" value="1"/>
</dbReference>
<dbReference type="SMART" id="SM00825">
    <property type="entry name" value="PKS_KS"/>
    <property type="match status" value="3"/>
</dbReference>
<comment type="pathway">
    <text evidence="3">Antibiotic biosynthesis.</text>
</comment>
<feature type="region of interest" description="Disordered" evidence="10">
    <location>
        <begin position="3121"/>
        <end position="3140"/>
    </location>
</feature>
<dbReference type="InterPro" id="IPR045851">
    <property type="entry name" value="AMP-bd_C_sf"/>
</dbReference>
<keyword evidence="9" id="KW-0012">Acyltransferase</keyword>
<reference evidence="13 14" key="1">
    <citation type="journal article" date="2019" name="Int. J. Syst. Evol. Microbiol.">
        <title>The Global Catalogue of Microorganisms (GCM) 10K type strain sequencing project: providing services to taxonomists for standard genome sequencing and annotation.</title>
        <authorList>
            <consortium name="The Broad Institute Genomics Platform"/>
            <consortium name="The Broad Institute Genome Sequencing Center for Infectious Disease"/>
            <person name="Wu L."/>
            <person name="Ma J."/>
        </authorList>
    </citation>
    <scope>NUCLEOTIDE SEQUENCE [LARGE SCALE GENOMIC DNA]</scope>
    <source>
        <strain evidence="13 14">JCM 7356</strain>
    </source>
</reference>
<dbReference type="NCBIfam" id="TIGR01733">
    <property type="entry name" value="AA-adenyl-dom"/>
    <property type="match status" value="1"/>
</dbReference>
<dbReference type="InterPro" id="IPR018201">
    <property type="entry name" value="Ketoacyl_synth_AS"/>
</dbReference>
<dbReference type="Pfam" id="PF00550">
    <property type="entry name" value="PP-binding"/>
    <property type="match status" value="4"/>
</dbReference>
<feature type="region of interest" description="Disordered" evidence="10">
    <location>
        <begin position="1593"/>
        <end position="1623"/>
    </location>
</feature>
<dbReference type="Gene3D" id="1.10.1240.100">
    <property type="match status" value="2"/>
</dbReference>
<dbReference type="InterPro" id="IPR014030">
    <property type="entry name" value="Ketoacyl_synth_N"/>
</dbReference>
<dbReference type="Gene3D" id="1.10.1200.10">
    <property type="entry name" value="ACP-like"/>
    <property type="match status" value="4"/>
</dbReference>
<accession>A0ABN3ES02</accession>
<dbReference type="SMART" id="SM01294">
    <property type="entry name" value="PKS_PP_betabranch"/>
    <property type="match status" value="1"/>
</dbReference>
<dbReference type="InterPro" id="IPR000873">
    <property type="entry name" value="AMP-dep_synth/lig_dom"/>
</dbReference>
<dbReference type="InterPro" id="IPR020845">
    <property type="entry name" value="AMP-binding_CS"/>
</dbReference>
<evidence type="ECO:0000256" key="2">
    <source>
        <dbReference type="ARBA" id="ARBA00004496"/>
    </source>
</evidence>
<dbReference type="PANTHER" id="PTHR43775:SF37">
    <property type="entry name" value="SI:DKEY-61P9.11"/>
    <property type="match status" value="1"/>
</dbReference>
<dbReference type="Gene3D" id="3.30.300.30">
    <property type="match status" value="1"/>
</dbReference>
<feature type="domain" description="Carrier" evidence="11">
    <location>
        <begin position="3641"/>
        <end position="3718"/>
    </location>
</feature>
<dbReference type="InterPro" id="IPR006162">
    <property type="entry name" value="Ppantetheine_attach_site"/>
</dbReference>
<evidence type="ECO:0000256" key="4">
    <source>
        <dbReference type="ARBA" id="ARBA00022450"/>
    </source>
</evidence>
<feature type="domain" description="Carrier" evidence="11">
    <location>
        <begin position="1"/>
        <end position="77"/>
    </location>
</feature>
<dbReference type="InterPro" id="IPR036291">
    <property type="entry name" value="NAD(P)-bd_dom_sf"/>
</dbReference>
<evidence type="ECO:0008006" key="15">
    <source>
        <dbReference type="Google" id="ProtNLM"/>
    </source>
</evidence>
<evidence type="ECO:0000259" key="12">
    <source>
        <dbReference type="PROSITE" id="PS52004"/>
    </source>
</evidence>
<evidence type="ECO:0000256" key="8">
    <source>
        <dbReference type="ARBA" id="ARBA00022737"/>
    </source>
</evidence>
<dbReference type="Gene3D" id="2.30.38.10">
    <property type="entry name" value="Luciferase, Domain 3"/>
    <property type="match status" value="1"/>
</dbReference>
<dbReference type="PANTHER" id="PTHR43775">
    <property type="entry name" value="FATTY ACID SYNTHASE"/>
    <property type="match status" value="1"/>
</dbReference>
<evidence type="ECO:0000256" key="3">
    <source>
        <dbReference type="ARBA" id="ARBA00004792"/>
    </source>
</evidence>
<dbReference type="InterPro" id="IPR016039">
    <property type="entry name" value="Thiolase-like"/>
</dbReference>
<dbReference type="CDD" id="cd02142">
    <property type="entry name" value="McbC_SagB-like_oxidoreductase"/>
    <property type="match status" value="1"/>
</dbReference>
<feature type="region of interest" description="Disordered" evidence="10">
    <location>
        <begin position="2423"/>
        <end position="2442"/>
    </location>
</feature>
<dbReference type="InterPro" id="IPR020806">
    <property type="entry name" value="PKS_PP-bd"/>
</dbReference>
<dbReference type="InterPro" id="IPR000415">
    <property type="entry name" value="Nitroreductase-like"/>
</dbReference>
<dbReference type="SUPFAM" id="SSF52777">
    <property type="entry name" value="CoA-dependent acyltransferases"/>
    <property type="match status" value="4"/>
</dbReference>